<organism evidence="7 9">
    <name type="scientific">Colwellia hornerae</name>
    <dbReference type="NCBI Taxonomy" id="89402"/>
    <lineage>
        <taxon>Bacteria</taxon>
        <taxon>Pseudomonadati</taxon>
        <taxon>Pseudomonadota</taxon>
        <taxon>Gammaproteobacteria</taxon>
        <taxon>Alteromonadales</taxon>
        <taxon>Colwelliaceae</taxon>
        <taxon>Colwellia</taxon>
    </lineage>
</organism>
<sequence length="407" mass="47586">MSTCKITKSFVDKLVLPEKGQVFYRDSELKGFAVRVTTGGSKAFVLEKRINRKLKRITLGRYPEITVEMARKEALKYLGEIATGIDPIAKRQQAQAEQMTLWQVWQDYRRIKSYLKDKTYVQYEMYLNGELEDWKNKRLVDITKDMISTRHGRLLKSHSPSYANTAMRILSAIYKFAKDQYEDNNGLSLFPHNPVDRLGQIKAWAKEPRRQTVIKPKQFERWYKELQEMKFNTGAESHHVVADYLLFLLLTGLRKNEGATLTWSNVDLEEGTIYIPDTKNKEPLTLPLSDVLVGILNYRLRFKTNEYVFSSRKAKYLAHPEQALKHLCETSDIKFTFHDLRRTFITVAESLDISSYAIKRLVNHKNGSDVTEGYIINNHDRLRAPMQRITDFFKENCKINMDDYVSR</sequence>
<keyword evidence="3" id="KW-0238">DNA-binding</keyword>
<keyword evidence="8" id="KW-1185">Reference proteome</keyword>
<accession>A0A5C6Q7S0</accession>
<dbReference type="GO" id="GO:0006310">
    <property type="term" value="P:DNA recombination"/>
    <property type="evidence" value="ECO:0007669"/>
    <property type="project" value="UniProtKB-KW"/>
</dbReference>
<dbReference type="Pfam" id="PF00589">
    <property type="entry name" value="Phage_integrase"/>
    <property type="match status" value="1"/>
</dbReference>
<dbReference type="OrthoDB" id="9795573at2"/>
<gene>
    <name evidence="6" type="ORF">ESZ26_01190</name>
    <name evidence="7" type="ORF">ESZ27_13055</name>
</gene>
<evidence type="ECO:0000259" key="5">
    <source>
        <dbReference type="PROSITE" id="PS51898"/>
    </source>
</evidence>
<dbReference type="PANTHER" id="PTHR30629">
    <property type="entry name" value="PROPHAGE INTEGRASE"/>
    <property type="match status" value="1"/>
</dbReference>
<dbReference type="Gene3D" id="1.10.443.10">
    <property type="entry name" value="Intergrase catalytic core"/>
    <property type="match status" value="1"/>
</dbReference>
<keyword evidence="2" id="KW-0229">DNA integration</keyword>
<evidence type="ECO:0000256" key="2">
    <source>
        <dbReference type="ARBA" id="ARBA00022908"/>
    </source>
</evidence>
<proteinExistence type="inferred from homology"/>
<keyword evidence="4" id="KW-0233">DNA recombination</keyword>
<evidence type="ECO:0000313" key="8">
    <source>
        <dbReference type="Proteomes" id="UP000321525"/>
    </source>
</evidence>
<dbReference type="InterPro" id="IPR011010">
    <property type="entry name" value="DNA_brk_join_enz"/>
</dbReference>
<evidence type="ECO:0000256" key="3">
    <source>
        <dbReference type="ARBA" id="ARBA00023125"/>
    </source>
</evidence>
<dbReference type="InterPro" id="IPR025166">
    <property type="entry name" value="Integrase_DNA_bind_dom"/>
</dbReference>
<dbReference type="RefSeq" id="WP_146797568.1">
    <property type="nucleotide sequence ID" value="NZ_VOLP01000003.1"/>
</dbReference>
<dbReference type="SUPFAM" id="SSF56349">
    <property type="entry name" value="DNA breaking-rejoining enzymes"/>
    <property type="match status" value="1"/>
</dbReference>
<protein>
    <submittedName>
        <fullName evidence="7">Integrase family protein</fullName>
    </submittedName>
</protein>
<feature type="domain" description="Tyr recombinase" evidence="5">
    <location>
        <begin position="206"/>
        <end position="387"/>
    </location>
</feature>
<evidence type="ECO:0000256" key="4">
    <source>
        <dbReference type="ARBA" id="ARBA00023172"/>
    </source>
</evidence>
<evidence type="ECO:0000313" key="6">
    <source>
        <dbReference type="EMBL" id="TWX62485.1"/>
    </source>
</evidence>
<reference evidence="7 9" key="1">
    <citation type="submission" date="2019-07" db="EMBL/GenBank/DDBJ databases">
        <title>Genomes of sea-ice associated Colwellia species.</title>
        <authorList>
            <person name="Bowman J.P."/>
        </authorList>
    </citation>
    <scope>NUCLEOTIDE SEQUENCE [LARGE SCALE GENOMIC DNA]</scope>
    <source>
        <strain evidence="6 8">ACAM 607</strain>
        <strain evidence="7 9">IC036</strain>
    </source>
</reference>
<dbReference type="Pfam" id="PF13356">
    <property type="entry name" value="Arm-DNA-bind_3"/>
    <property type="match status" value="1"/>
</dbReference>
<dbReference type="InterPro" id="IPR013762">
    <property type="entry name" value="Integrase-like_cat_sf"/>
</dbReference>
<comment type="similarity">
    <text evidence="1">Belongs to the 'phage' integrase family.</text>
</comment>
<dbReference type="InterPro" id="IPR038488">
    <property type="entry name" value="Integrase_DNA-bd_sf"/>
</dbReference>
<name>A0A5C6Q7S0_9GAMM</name>
<dbReference type="EMBL" id="VOLQ01000026">
    <property type="protein sequence ID" value="TWX65044.1"/>
    <property type="molecule type" value="Genomic_DNA"/>
</dbReference>
<dbReference type="Gene3D" id="1.10.150.130">
    <property type="match status" value="1"/>
</dbReference>
<evidence type="ECO:0000256" key="1">
    <source>
        <dbReference type="ARBA" id="ARBA00008857"/>
    </source>
</evidence>
<comment type="caution">
    <text evidence="7">The sequence shown here is derived from an EMBL/GenBank/DDBJ whole genome shotgun (WGS) entry which is preliminary data.</text>
</comment>
<dbReference type="EMBL" id="VOLR01000002">
    <property type="protein sequence ID" value="TWX62485.1"/>
    <property type="molecule type" value="Genomic_DNA"/>
</dbReference>
<dbReference type="PROSITE" id="PS51898">
    <property type="entry name" value="TYR_RECOMBINASE"/>
    <property type="match status" value="1"/>
</dbReference>
<dbReference type="Gene3D" id="3.30.160.390">
    <property type="entry name" value="Integrase, DNA-binding domain"/>
    <property type="match status" value="1"/>
</dbReference>
<dbReference type="PANTHER" id="PTHR30629:SF2">
    <property type="entry name" value="PROPHAGE INTEGRASE INTS-RELATED"/>
    <property type="match status" value="1"/>
</dbReference>
<dbReference type="GO" id="GO:0015074">
    <property type="term" value="P:DNA integration"/>
    <property type="evidence" value="ECO:0007669"/>
    <property type="project" value="UniProtKB-KW"/>
</dbReference>
<dbReference type="InterPro" id="IPR002104">
    <property type="entry name" value="Integrase_catalytic"/>
</dbReference>
<dbReference type="Proteomes" id="UP000321525">
    <property type="component" value="Unassembled WGS sequence"/>
</dbReference>
<evidence type="ECO:0000313" key="7">
    <source>
        <dbReference type="EMBL" id="TWX65044.1"/>
    </source>
</evidence>
<evidence type="ECO:0000313" key="9">
    <source>
        <dbReference type="Proteomes" id="UP000321917"/>
    </source>
</evidence>
<dbReference type="GO" id="GO:0003677">
    <property type="term" value="F:DNA binding"/>
    <property type="evidence" value="ECO:0007669"/>
    <property type="project" value="UniProtKB-KW"/>
</dbReference>
<dbReference type="InterPro" id="IPR050808">
    <property type="entry name" value="Phage_Integrase"/>
</dbReference>
<dbReference type="Proteomes" id="UP000321917">
    <property type="component" value="Unassembled WGS sequence"/>
</dbReference>
<dbReference type="InterPro" id="IPR010998">
    <property type="entry name" value="Integrase_recombinase_N"/>
</dbReference>
<dbReference type="AlphaFoldDB" id="A0A5C6Q7S0"/>